<evidence type="ECO:0000259" key="4">
    <source>
        <dbReference type="PROSITE" id="PS50011"/>
    </source>
</evidence>
<dbReference type="GO" id="GO:0004672">
    <property type="term" value="F:protein kinase activity"/>
    <property type="evidence" value="ECO:0007669"/>
    <property type="project" value="InterPro"/>
</dbReference>
<reference evidence="5" key="1">
    <citation type="submission" date="2021-01" db="EMBL/GenBank/DDBJ databases">
        <authorList>
            <person name="Corre E."/>
            <person name="Pelletier E."/>
            <person name="Niang G."/>
            <person name="Scheremetjew M."/>
            <person name="Finn R."/>
            <person name="Kale V."/>
            <person name="Holt S."/>
            <person name="Cochrane G."/>
            <person name="Meng A."/>
            <person name="Brown T."/>
            <person name="Cohen L."/>
        </authorList>
    </citation>
    <scope>NUCLEOTIDE SEQUENCE</scope>
    <source>
        <strain evidence="5">CCMP 769</strain>
    </source>
</reference>
<evidence type="ECO:0000313" key="5">
    <source>
        <dbReference type="EMBL" id="CAE0034125.1"/>
    </source>
</evidence>
<feature type="binding site" evidence="3">
    <location>
        <position position="144"/>
    </location>
    <ligand>
        <name>ATP</name>
        <dbReference type="ChEBI" id="CHEBI:30616"/>
    </ligand>
</feature>
<evidence type="ECO:0000256" key="2">
    <source>
        <dbReference type="ARBA" id="ARBA00022840"/>
    </source>
</evidence>
<evidence type="ECO:0000256" key="3">
    <source>
        <dbReference type="PROSITE-ProRule" id="PRU10141"/>
    </source>
</evidence>
<dbReference type="PANTHER" id="PTHR24347">
    <property type="entry name" value="SERINE/THREONINE-PROTEIN KINASE"/>
    <property type="match status" value="1"/>
</dbReference>
<sequence length="446" mass="49761">MTVVHNCGPGVLRHPPPENMDGLVLLDGIRLGNTARFLSLQTTVLECKRNRDTPGKGVLNLLNHSCVKGKRRGHILIYNNNTGRKSLSFTVPKTEDYEVWLARLRYACNWQVDRHYALGREIGKGGFGSVVRAKTTAGEDVAVKIINVKNRAPHEMHLIFKEIELLPRIAHPNIVKVHDIFIDEEESTVSIVMELLRGGDMLDFVNDYGPLTEEKARTVMRQLFAALHYLHSQGIVHRDVKPENILSRGGDKFTIALTDFGLADEVSDGEFVVADRGMKSSAGTVGYMAPEIILNQSHTSAVDLWACGVVLFILLSGKKPFWGSNEQIIAKTLSVDIDFGREFKLISAEAVSLLKSLINGRPHKRLTARTALLHKWFAPNAHRVVSRSKSPRILWRKVQIGTMFLMTFQRRMSEFSSGSGSGSFRLDTPSPMSIIDISIRNTSEAE</sequence>
<name>A0A7S2ZAK9_9RHOD</name>
<dbReference type="InterPro" id="IPR011009">
    <property type="entry name" value="Kinase-like_dom_sf"/>
</dbReference>
<dbReference type="PROSITE" id="PS50011">
    <property type="entry name" value="PROTEIN_KINASE_DOM"/>
    <property type="match status" value="1"/>
</dbReference>
<keyword evidence="2 3" id="KW-0067">ATP-binding</keyword>
<dbReference type="Pfam" id="PF00069">
    <property type="entry name" value="Pkinase"/>
    <property type="match status" value="1"/>
</dbReference>
<dbReference type="InterPro" id="IPR017441">
    <property type="entry name" value="Protein_kinase_ATP_BS"/>
</dbReference>
<dbReference type="SMART" id="SM00220">
    <property type="entry name" value="S_TKc"/>
    <property type="match status" value="1"/>
</dbReference>
<dbReference type="GO" id="GO:0005524">
    <property type="term" value="F:ATP binding"/>
    <property type="evidence" value="ECO:0007669"/>
    <property type="project" value="UniProtKB-UniRule"/>
</dbReference>
<dbReference type="PROSITE" id="PS00107">
    <property type="entry name" value="PROTEIN_KINASE_ATP"/>
    <property type="match status" value="1"/>
</dbReference>
<dbReference type="FunFam" id="1.10.510.10:FF:000571">
    <property type="entry name" value="Maternal embryonic leucine zipper kinase"/>
    <property type="match status" value="1"/>
</dbReference>
<dbReference type="AlphaFoldDB" id="A0A7S2ZAK9"/>
<feature type="domain" description="Protein kinase" evidence="4">
    <location>
        <begin position="116"/>
        <end position="377"/>
    </location>
</feature>
<organism evidence="5">
    <name type="scientific">Rhodosorus marinus</name>
    <dbReference type="NCBI Taxonomy" id="101924"/>
    <lineage>
        <taxon>Eukaryota</taxon>
        <taxon>Rhodophyta</taxon>
        <taxon>Stylonematophyceae</taxon>
        <taxon>Stylonematales</taxon>
        <taxon>Stylonemataceae</taxon>
        <taxon>Rhodosorus</taxon>
    </lineage>
</organism>
<protein>
    <recommendedName>
        <fullName evidence="4">Protein kinase domain-containing protein</fullName>
    </recommendedName>
</protein>
<dbReference type="SUPFAM" id="SSF56112">
    <property type="entry name" value="Protein kinase-like (PK-like)"/>
    <property type="match status" value="1"/>
</dbReference>
<proteinExistence type="predicted"/>
<dbReference type="InterPro" id="IPR000719">
    <property type="entry name" value="Prot_kinase_dom"/>
</dbReference>
<accession>A0A7S2ZAK9</accession>
<evidence type="ECO:0000256" key="1">
    <source>
        <dbReference type="ARBA" id="ARBA00022741"/>
    </source>
</evidence>
<dbReference type="CDD" id="cd05117">
    <property type="entry name" value="STKc_CAMK"/>
    <property type="match status" value="1"/>
</dbReference>
<keyword evidence="1 3" id="KW-0547">Nucleotide-binding</keyword>
<dbReference type="EMBL" id="HBHW01002638">
    <property type="protein sequence ID" value="CAE0034125.1"/>
    <property type="molecule type" value="Transcribed_RNA"/>
</dbReference>
<dbReference type="Gene3D" id="1.10.510.10">
    <property type="entry name" value="Transferase(Phosphotransferase) domain 1"/>
    <property type="match status" value="1"/>
</dbReference>
<gene>
    <name evidence="5" type="ORF">RMAR00112_LOCUS2069</name>
</gene>